<reference evidence="1" key="1">
    <citation type="journal article" date="2014" name="Front. Microbiol.">
        <title>High frequency of phylogenetically diverse reductive dehalogenase-homologous genes in deep subseafloor sedimentary metagenomes.</title>
        <authorList>
            <person name="Kawai M."/>
            <person name="Futagami T."/>
            <person name="Toyoda A."/>
            <person name="Takaki Y."/>
            <person name="Nishi S."/>
            <person name="Hori S."/>
            <person name="Arai W."/>
            <person name="Tsubouchi T."/>
            <person name="Morono Y."/>
            <person name="Uchiyama I."/>
            <person name="Ito T."/>
            <person name="Fujiyama A."/>
            <person name="Inagaki F."/>
            <person name="Takami H."/>
        </authorList>
    </citation>
    <scope>NUCLEOTIDE SEQUENCE</scope>
    <source>
        <strain evidence="1">Expedition CK06-06</strain>
    </source>
</reference>
<dbReference type="AlphaFoldDB" id="X1F7N4"/>
<proteinExistence type="predicted"/>
<dbReference type="InterPro" id="IPR011050">
    <property type="entry name" value="Pectin_lyase_fold/virulence"/>
</dbReference>
<sequence>GALSVIITIPRIIVEDCYFDTITRTVGTYPAAIWFSGDYCVARNNFITDTYACGIVFEDQDETNDEDVLGGIADNAPGATGIPVYNVTIRSCWFNNSNGSMIRTE</sequence>
<dbReference type="SUPFAM" id="SSF51126">
    <property type="entry name" value="Pectin lyase-like"/>
    <property type="match status" value="1"/>
</dbReference>
<gene>
    <name evidence="1" type="ORF">S01H4_65422</name>
</gene>
<protein>
    <submittedName>
        <fullName evidence="1">Uncharacterized protein</fullName>
    </submittedName>
</protein>
<accession>X1F7N4</accession>
<feature type="non-terminal residue" evidence="1">
    <location>
        <position position="1"/>
    </location>
</feature>
<comment type="caution">
    <text evidence="1">The sequence shown here is derived from an EMBL/GenBank/DDBJ whole genome shotgun (WGS) entry which is preliminary data.</text>
</comment>
<organism evidence="1">
    <name type="scientific">marine sediment metagenome</name>
    <dbReference type="NCBI Taxonomy" id="412755"/>
    <lineage>
        <taxon>unclassified sequences</taxon>
        <taxon>metagenomes</taxon>
        <taxon>ecological metagenomes</taxon>
    </lineage>
</organism>
<name>X1F7N4_9ZZZZ</name>
<dbReference type="EMBL" id="BART01040026">
    <property type="protein sequence ID" value="GAH25404.1"/>
    <property type="molecule type" value="Genomic_DNA"/>
</dbReference>
<feature type="non-terminal residue" evidence="1">
    <location>
        <position position="105"/>
    </location>
</feature>
<evidence type="ECO:0000313" key="1">
    <source>
        <dbReference type="EMBL" id="GAH25404.1"/>
    </source>
</evidence>